<dbReference type="Gene3D" id="1.20.140.160">
    <property type="match status" value="1"/>
</dbReference>
<comment type="caution">
    <text evidence="4">The sequence shown here is derived from an EMBL/GenBank/DDBJ whole genome shotgun (WGS) entry which is preliminary data.</text>
</comment>
<accession>A0A399RKF9</accession>
<reference evidence="4 5" key="1">
    <citation type="submission" date="2018-08" db="EMBL/GenBank/DDBJ databases">
        <title>Henriciella mobilis sp. nov., isolated from seawater.</title>
        <authorList>
            <person name="Cheng H."/>
            <person name="Wu Y.-H."/>
            <person name="Xu X.-W."/>
            <person name="Guo L.-L."/>
        </authorList>
    </citation>
    <scope>NUCLEOTIDE SEQUENCE [LARGE SCALE GENOMIC DNA]</scope>
    <source>
        <strain evidence="4 5">JN25</strain>
    </source>
</reference>
<dbReference type="InterPro" id="IPR001789">
    <property type="entry name" value="Sig_transdc_resp-reg_receiver"/>
</dbReference>
<evidence type="ECO:0000259" key="3">
    <source>
        <dbReference type="PROSITE" id="PS50110"/>
    </source>
</evidence>
<dbReference type="PANTHER" id="PTHR44591:SF3">
    <property type="entry name" value="RESPONSE REGULATORY DOMAIN-CONTAINING PROTEIN"/>
    <property type="match status" value="1"/>
</dbReference>
<evidence type="ECO:0000256" key="2">
    <source>
        <dbReference type="PROSITE-ProRule" id="PRU00169"/>
    </source>
</evidence>
<dbReference type="InterPro" id="IPR050595">
    <property type="entry name" value="Bact_response_regulator"/>
</dbReference>
<dbReference type="SMART" id="SM00448">
    <property type="entry name" value="REC"/>
    <property type="match status" value="1"/>
</dbReference>
<dbReference type="Pfam" id="PF00072">
    <property type="entry name" value="Response_reg"/>
    <property type="match status" value="1"/>
</dbReference>
<dbReference type="InterPro" id="IPR053866">
    <property type="entry name" value="PhyR_sigma2"/>
</dbReference>
<keyword evidence="1 2" id="KW-0597">Phosphoprotein</keyword>
<dbReference type="Proteomes" id="UP000266385">
    <property type="component" value="Unassembled WGS sequence"/>
</dbReference>
<dbReference type="InterPro" id="IPR011006">
    <property type="entry name" value="CheY-like_superfamily"/>
</dbReference>
<feature type="domain" description="Response regulatory" evidence="3">
    <location>
        <begin position="139"/>
        <end position="252"/>
    </location>
</feature>
<sequence>MFFGSLASGKVDKRSVVKHADYIDSELPGLRRYARAATGCQETGDAIVKEALKPFEADDAPSSLERLDLFRSIEQVLARSGNSGPFEGVAPLPSRAQLLTSIAGLSASDAASLSGMTESEIRNLLETSRSGDASSDPADIFIIEDEPMIAAHLAEIAREMGHNVIGTTGIASDAIRACRERRPDLLLSDVMLGDERRGADAAHDIASMYGIPVIFITAFPQSLLRGEKGEPAYLIEKPFRADSVRVMISRALGKSRSRPGA</sequence>
<dbReference type="EMBL" id="QWFX01000006">
    <property type="protein sequence ID" value="RIJ30342.1"/>
    <property type="molecule type" value="Genomic_DNA"/>
</dbReference>
<dbReference type="PROSITE" id="PS50110">
    <property type="entry name" value="RESPONSE_REGULATORY"/>
    <property type="match status" value="1"/>
</dbReference>
<evidence type="ECO:0000313" key="4">
    <source>
        <dbReference type="EMBL" id="RIJ30342.1"/>
    </source>
</evidence>
<keyword evidence="5" id="KW-1185">Reference proteome</keyword>
<feature type="modified residue" description="4-aspartylphosphate" evidence="2">
    <location>
        <position position="189"/>
    </location>
</feature>
<dbReference type="SUPFAM" id="SSF52172">
    <property type="entry name" value="CheY-like"/>
    <property type="match status" value="1"/>
</dbReference>
<evidence type="ECO:0000256" key="1">
    <source>
        <dbReference type="ARBA" id="ARBA00022553"/>
    </source>
</evidence>
<protein>
    <submittedName>
        <fullName evidence="4">Response regulator</fullName>
    </submittedName>
</protein>
<gene>
    <name evidence="4" type="ORF">D1223_06800</name>
</gene>
<proteinExistence type="predicted"/>
<dbReference type="AlphaFoldDB" id="A0A399RKF9"/>
<dbReference type="PANTHER" id="PTHR44591">
    <property type="entry name" value="STRESS RESPONSE REGULATOR PROTEIN 1"/>
    <property type="match status" value="1"/>
</dbReference>
<dbReference type="GO" id="GO:0000160">
    <property type="term" value="P:phosphorelay signal transduction system"/>
    <property type="evidence" value="ECO:0007669"/>
    <property type="project" value="InterPro"/>
</dbReference>
<name>A0A399RKF9_9PROT</name>
<dbReference type="Gene3D" id="3.40.50.2300">
    <property type="match status" value="1"/>
</dbReference>
<dbReference type="Pfam" id="PF22029">
    <property type="entry name" value="PhyR_sigma2"/>
    <property type="match status" value="1"/>
</dbReference>
<evidence type="ECO:0000313" key="5">
    <source>
        <dbReference type="Proteomes" id="UP000266385"/>
    </source>
</evidence>
<organism evidence="4 5">
    <name type="scientific">Henriciella mobilis</name>
    <dbReference type="NCBI Taxonomy" id="2305467"/>
    <lineage>
        <taxon>Bacteria</taxon>
        <taxon>Pseudomonadati</taxon>
        <taxon>Pseudomonadota</taxon>
        <taxon>Alphaproteobacteria</taxon>
        <taxon>Hyphomonadales</taxon>
        <taxon>Hyphomonadaceae</taxon>
        <taxon>Henriciella</taxon>
    </lineage>
</organism>